<evidence type="ECO:0008006" key="3">
    <source>
        <dbReference type="Google" id="ProtNLM"/>
    </source>
</evidence>
<comment type="caution">
    <text evidence="1">The sequence shown here is derived from an EMBL/GenBank/DDBJ whole genome shotgun (WGS) entry which is preliminary data.</text>
</comment>
<reference evidence="1 2" key="1">
    <citation type="submission" date="2023-07" db="EMBL/GenBank/DDBJ databases">
        <title>Genomic Encyclopedia of Type Strains, Phase IV (KMG-IV): sequencing the most valuable type-strain genomes for metagenomic binning, comparative biology and taxonomic classification.</title>
        <authorList>
            <person name="Goeker M."/>
        </authorList>
    </citation>
    <scope>NUCLEOTIDE SEQUENCE [LARGE SCALE GENOMIC DNA]</scope>
    <source>
        <strain evidence="1 2">DSM 19619</strain>
    </source>
</reference>
<dbReference type="EMBL" id="JAUSVX010000010">
    <property type="protein sequence ID" value="MDQ0471783.1"/>
    <property type="molecule type" value="Genomic_DNA"/>
</dbReference>
<proteinExistence type="predicted"/>
<evidence type="ECO:0000313" key="2">
    <source>
        <dbReference type="Proteomes" id="UP001242480"/>
    </source>
</evidence>
<dbReference type="RefSeq" id="WP_307277528.1">
    <property type="nucleotide sequence ID" value="NZ_JAUSVX010000010.1"/>
</dbReference>
<evidence type="ECO:0000313" key="1">
    <source>
        <dbReference type="EMBL" id="MDQ0471783.1"/>
    </source>
</evidence>
<accession>A0ABU0JBY5</accession>
<keyword evidence="2" id="KW-1185">Reference proteome</keyword>
<gene>
    <name evidence="1" type="ORF">QO011_004810</name>
</gene>
<dbReference type="InterPro" id="IPR027056">
    <property type="entry name" value="Gluconate_2DH_su3"/>
</dbReference>
<dbReference type="Proteomes" id="UP001242480">
    <property type="component" value="Unassembled WGS sequence"/>
</dbReference>
<organism evidence="1 2">
    <name type="scientific">Labrys wisconsinensis</name>
    <dbReference type="NCBI Taxonomy" id="425677"/>
    <lineage>
        <taxon>Bacteria</taxon>
        <taxon>Pseudomonadati</taxon>
        <taxon>Pseudomonadota</taxon>
        <taxon>Alphaproteobacteria</taxon>
        <taxon>Hyphomicrobiales</taxon>
        <taxon>Xanthobacteraceae</taxon>
        <taxon>Labrys</taxon>
    </lineage>
</organism>
<sequence>MAPASEFGDEAVLRAVLDRIIPRDDHPSACEAGVDGFILGLWRAGSEGSAGPVAAGLACLSETCRAATGRSFAALSAAEQDTALAAVAAQPWFRSLCELAAEGYYADPGNGGNRGAASWAMIGYRPRLPDGPDGPAWDPRDAVVGKLWA</sequence>
<name>A0ABU0JBY5_9HYPH</name>
<protein>
    <recommendedName>
        <fullName evidence="3">Gluconate 2-dehydrogenase subunit 3 family protein</fullName>
    </recommendedName>
</protein>
<dbReference type="Pfam" id="PF13618">
    <property type="entry name" value="Gluconate_2-dh3"/>
    <property type="match status" value="1"/>
</dbReference>